<protein>
    <submittedName>
        <fullName evidence="1 2">Uncharacterized protein</fullName>
    </submittedName>
</protein>
<dbReference type="VEuPathDB" id="FungiDB:PTTG_01567"/>
<name>A0A0C4ELD3_PUCT1</name>
<keyword evidence="3" id="KW-1185">Reference proteome</keyword>
<evidence type="ECO:0000313" key="2">
    <source>
        <dbReference type="EnsemblFungi" id="PTTG_01567-t43_1-p1"/>
    </source>
</evidence>
<reference evidence="1" key="2">
    <citation type="submission" date="2016-05" db="EMBL/GenBank/DDBJ databases">
        <title>Comparative analysis highlights variable genome content of wheat rusts and divergence of the mating loci.</title>
        <authorList>
            <person name="Cuomo C.A."/>
            <person name="Bakkeren G."/>
            <person name="Szabo L."/>
            <person name="Khalil H."/>
            <person name="Joly D."/>
            <person name="Goldberg J."/>
            <person name="Young S."/>
            <person name="Zeng Q."/>
            <person name="Fellers J."/>
        </authorList>
    </citation>
    <scope>NUCLEOTIDE SEQUENCE [LARGE SCALE GENOMIC DNA]</scope>
    <source>
        <strain evidence="1">1-1 BBBD Race 1</strain>
    </source>
</reference>
<dbReference type="OrthoDB" id="10563026at2759"/>
<dbReference type="AlphaFoldDB" id="A0A0C4ELD3"/>
<proteinExistence type="predicted"/>
<dbReference type="EMBL" id="ADAS02006034">
    <property type="protein sequence ID" value="OAV85201.1"/>
    <property type="molecule type" value="Genomic_DNA"/>
</dbReference>
<organism evidence="1">
    <name type="scientific">Puccinia triticina (isolate 1-1 / race 1 (BBBD))</name>
    <name type="common">Brown leaf rust fungus</name>
    <dbReference type="NCBI Taxonomy" id="630390"/>
    <lineage>
        <taxon>Eukaryota</taxon>
        <taxon>Fungi</taxon>
        <taxon>Dikarya</taxon>
        <taxon>Basidiomycota</taxon>
        <taxon>Pucciniomycotina</taxon>
        <taxon>Pucciniomycetes</taxon>
        <taxon>Pucciniales</taxon>
        <taxon>Pucciniaceae</taxon>
        <taxon>Puccinia</taxon>
    </lineage>
</organism>
<reference evidence="2" key="4">
    <citation type="submission" date="2025-05" db="UniProtKB">
        <authorList>
            <consortium name="EnsemblFungi"/>
        </authorList>
    </citation>
    <scope>IDENTIFICATION</scope>
    <source>
        <strain evidence="2">isolate 1-1 / race 1 (BBBD)</strain>
    </source>
</reference>
<reference evidence="1" key="1">
    <citation type="submission" date="2009-11" db="EMBL/GenBank/DDBJ databases">
        <authorList>
            <consortium name="The Broad Institute Genome Sequencing Platform"/>
            <person name="Ward D."/>
            <person name="Feldgarden M."/>
            <person name="Earl A."/>
            <person name="Young S.K."/>
            <person name="Zeng Q."/>
            <person name="Koehrsen M."/>
            <person name="Alvarado L."/>
            <person name="Berlin A."/>
            <person name="Bochicchio J."/>
            <person name="Borenstein D."/>
            <person name="Chapman S.B."/>
            <person name="Chen Z."/>
            <person name="Engels R."/>
            <person name="Freedman E."/>
            <person name="Gellesch M."/>
            <person name="Goldberg J."/>
            <person name="Griggs A."/>
            <person name="Gujja S."/>
            <person name="Heilman E."/>
            <person name="Heiman D."/>
            <person name="Hepburn T."/>
            <person name="Howarth C."/>
            <person name="Jen D."/>
            <person name="Larson L."/>
            <person name="Lewis B."/>
            <person name="Mehta T."/>
            <person name="Park D."/>
            <person name="Pearson M."/>
            <person name="Roberts A."/>
            <person name="Saif S."/>
            <person name="Shea T."/>
            <person name="Shenoy N."/>
            <person name="Sisk P."/>
            <person name="Stolte C."/>
            <person name="Sykes S."/>
            <person name="Thomson T."/>
            <person name="Walk T."/>
            <person name="White J."/>
            <person name="Yandava C."/>
            <person name="Izard J."/>
            <person name="Baranova O.V."/>
            <person name="Blanton J.M."/>
            <person name="Tanner A.C."/>
            <person name="Dewhirst F.E."/>
            <person name="Haas B."/>
            <person name="Nusbaum C."/>
            <person name="Birren B."/>
        </authorList>
    </citation>
    <scope>NUCLEOTIDE SEQUENCE [LARGE SCALE GENOMIC DNA]</scope>
    <source>
        <strain evidence="1">1-1 BBBD Race 1</strain>
    </source>
</reference>
<gene>
    <name evidence="1" type="ORF">PTTG_01567</name>
</gene>
<evidence type="ECO:0000313" key="1">
    <source>
        <dbReference type="EMBL" id="OAV85201.1"/>
    </source>
</evidence>
<dbReference type="EnsemblFungi" id="PTTG_01567-t43_1">
    <property type="protein sequence ID" value="PTTG_01567-t43_1-p1"/>
    <property type="gene ID" value="PTTG_01567"/>
</dbReference>
<reference evidence="2 3" key="3">
    <citation type="journal article" date="2017" name="G3 (Bethesda)">
        <title>Comparative analysis highlights variable genome content of wheat rusts and divergence of the mating loci.</title>
        <authorList>
            <person name="Cuomo C.A."/>
            <person name="Bakkeren G."/>
            <person name="Khalil H.B."/>
            <person name="Panwar V."/>
            <person name="Joly D."/>
            <person name="Linning R."/>
            <person name="Sakthikumar S."/>
            <person name="Song X."/>
            <person name="Adiconis X."/>
            <person name="Fan L."/>
            <person name="Goldberg J.M."/>
            <person name="Levin J.Z."/>
            <person name="Young S."/>
            <person name="Zeng Q."/>
            <person name="Anikster Y."/>
            <person name="Bruce M."/>
            <person name="Wang M."/>
            <person name="Yin C."/>
            <person name="McCallum B."/>
            <person name="Szabo L.J."/>
            <person name="Hulbert S."/>
            <person name="Chen X."/>
            <person name="Fellers J.P."/>
        </authorList>
    </citation>
    <scope>NUCLEOTIDE SEQUENCE</scope>
    <source>
        <strain evidence="2">isolate 1-1 / race 1 (BBBD)</strain>
        <strain evidence="3">Isolate 1-1 / race 1 (BBBD)</strain>
    </source>
</reference>
<dbReference type="Proteomes" id="UP000005240">
    <property type="component" value="Unassembled WGS sequence"/>
</dbReference>
<accession>A0A0C4ELD3</accession>
<evidence type="ECO:0000313" key="3">
    <source>
        <dbReference type="Proteomes" id="UP000005240"/>
    </source>
</evidence>
<sequence>MQDNSAFTPTQLKWLQDSQKVVDSEMQRTVDKSPGDADHQTVNQNLAYRFQGKLLADAFDRKIPRWAVPNVTATWNAIRTRPINFEACMGSTQAMAKEGSL</sequence>